<proteinExistence type="predicted"/>
<sequence length="57" mass="5963">MSEVNTLTSYISTSGSLGGMWDGGSPGLTVVTHCLVSPVCRECRTKHGGSCDRRFAG</sequence>
<reference evidence="2" key="2">
    <citation type="journal article" date="2013" name="PLoS Genet.">
        <title>Comparative genome structure, secondary metabolite, and effector coding capacity across Cochliobolus pathogens.</title>
        <authorList>
            <person name="Condon B.J."/>
            <person name="Leng Y."/>
            <person name="Wu D."/>
            <person name="Bushley K.E."/>
            <person name="Ohm R.A."/>
            <person name="Otillar R."/>
            <person name="Martin J."/>
            <person name="Schackwitz W."/>
            <person name="Grimwood J."/>
            <person name="MohdZainudin N."/>
            <person name="Xue C."/>
            <person name="Wang R."/>
            <person name="Manning V.A."/>
            <person name="Dhillon B."/>
            <person name="Tu Z.J."/>
            <person name="Steffenson B.J."/>
            <person name="Salamov A."/>
            <person name="Sun H."/>
            <person name="Lowry S."/>
            <person name="LaButti K."/>
            <person name="Han J."/>
            <person name="Copeland A."/>
            <person name="Lindquist E."/>
            <person name="Barry K."/>
            <person name="Schmutz J."/>
            <person name="Baker S.E."/>
            <person name="Ciuffetti L.M."/>
            <person name="Grigoriev I.V."/>
            <person name="Zhong S."/>
            <person name="Turgeon B.G."/>
        </authorList>
    </citation>
    <scope>NUCLEOTIDE SEQUENCE [LARGE SCALE GENOMIC DNA]</scope>
    <source>
        <strain evidence="2">C5 / ATCC 48332 / race O</strain>
    </source>
</reference>
<protein>
    <submittedName>
        <fullName evidence="1">Uncharacterized protein</fullName>
    </submittedName>
</protein>
<dbReference type="Proteomes" id="UP000016936">
    <property type="component" value="Unassembled WGS sequence"/>
</dbReference>
<gene>
    <name evidence="1" type="ORF">COCHEDRAFT_1023086</name>
</gene>
<dbReference type="HOGENOM" id="CLU_2996374_0_0_1"/>
<dbReference type="AlphaFoldDB" id="M2TQV6"/>
<reference evidence="1 2" key="1">
    <citation type="journal article" date="2012" name="PLoS Pathog.">
        <title>Diverse lifestyles and strategies of plant pathogenesis encoded in the genomes of eighteen Dothideomycetes fungi.</title>
        <authorList>
            <person name="Ohm R.A."/>
            <person name="Feau N."/>
            <person name="Henrissat B."/>
            <person name="Schoch C.L."/>
            <person name="Horwitz B.A."/>
            <person name="Barry K.W."/>
            <person name="Condon B.J."/>
            <person name="Copeland A.C."/>
            <person name="Dhillon B."/>
            <person name="Glaser F."/>
            <person name="Hesse C.N."/>
            <person name="Kosti I."/>
            <person name="LaButti K."/>
            <person name="Lindquist E.A."/>
            <person name="Lucas S."/>
            <person name="Salamov A.A."/>
            <person name="Bradshaw R.E."/>
            <person name="Ciuffetti L."/>
            <person name="Hamelin R.C."/>
            <person name="Kema G.H.J."/>
            <person name="Lawrence C."/>
            <person name="Scott J.A."/>
            <person name="Spatafora J.W."/>
            <person name="Turgeon B.G."/>
            <person name="de Wit P.J.G.M."/>
            <person name="Zhong S."/>
            <person name="Goodwin S.B."/>
            <person name="Grigoriev I.V."/>
        </authorList>
    </citation>
    <scope>NUCLEOTIDE SEQUENCE [LARGE SCALE GENOMIC DNA]</scope>
    <source>
        <strain evidence="2">C5 / ATCC 48332 / race O</strain>
    </source>
</reference>
<evidence type="ECO:0000313" key="2">
    <source>
        <dbReference type="Proteomes" id="UP000016936"/>
    </source>
</evidence>
<accession>M2TQV6</accession>
<keyword evidence="2" id="KW-1185">Reference proteome</keyword>
<evidence type="ECO:0000313" key="1">
    <source>
        <dbReference type="EMBL" id="EMD88904.1"/>
    </source>
</evidence>
<organism evidence="1 2">
    <name type="scientific">Cochliobolus heterostrophus (strain C5 / ATCC 48332 / race O)</name>
    <name type="common">Southern corn leaf blight fungus</name>
    <name type="synonym">Bipolaris maydis</name>
    <dbReference type="NCBI Taxonomy" id="701091"/>
    <lineage>
        <taxon>Eukaryota</taxon>
        <taxon>Fungi</taxon>
        <taxon>Dikarya</taxon>
        <taxon>Ascomycota</taxon>
        <taxon>Pezizomycotina</taxon>
        <taxon>Dothideomycetes</taxon>
        <taxon>Pleosporomycetidae</taxon>
        <taxon>Pleosporales</taxon>
        <taxon>Pleosporineae</taxon>
        <taxon>Pleosporaceae</taxon>
        <taxon>Bipolaris</taxon>
    </lineage>
</organism>
<dbReference type="EMBL" id="KB445580">
    <property type="protein sequence ID" value="EMD88904.1"/>
    <property type="molecule type" value="Genomic_DNA"/>
</dbReference>
<name>M2TQV6_COCH5</name>